<gene>
    <name evidence="2" type="ORF">JR347_07010</name>
</gene>
<proteinExistence type="predicted"/>
<evidence type="ECO:0000256" key="1">
    <source>
        <dbReference type="SAM" id="SignalP"/>
    </source>
</evidence>
<feature type="signal peptide" evidence="1">
    <location>
        <begin position="1"/>
        <end position="18"/>
    </location>
</feature>
<evidence type="ECO:0000313" key="3">
    <source>
        <dbReference type="Proteomes" id="UP000662783"/>
    </source>
</evidence>
<dbReference type="AlphaFoldDB" id="A0A974WKG3"/>
<reference evidence="2" key="1">
    <citation type="submission" date="2021-02" db="EMBL/GenBank/DDBJ databases">
        <title>Fulvivirga sp. S481 isolated from sea water.</title>
        <authorList>
            <person name="Bae S.S."/>
            <person name="Baek K."/>
        </authorList>
    </citation>
    <scope>NUCLEOTIDE SEQUENCE</scope>
    <source>
        <strain evidence="2">S481</strain>
    </source>
</reference>
<name>A0A974WKG3_9BACT</name>
<keyword evidence="3" id="KW-1185">Reference proteome</keyword>
<evidence type="ECO:0008006" key="4">
    <source>
        <dbReference type="Google" id="ProtNLM"/>
    </source>
</evidence>
<sequence length="206" mass="23393">MKTLLTSLLVILSSIAFAGNDGPENKPSDSQKLATDIFHAYQLYKAKDYDKCKSLMQNQELNIVKDVLHKVSMSTAVDSLIFENQEANFWAYLKSVDLNYLRDIEAVFAVQVEDTDGLLKAFSQLLKSDQKDLIKETSNEIHFKNSSGGYVVDQRFKNPSKSYISNLYEYKLIKLDGYVIFELKESVPALFEPSLEPTENQLLADN</sequence>
<dbReference type="RefSeq" id="WP_205723336.1">
    <property type="nucleotide sequence ID" value="NZ_CP070608.1"/>
</dbReference>
<evidence type="ECO:0000313" key="2">
    <source>
        <dbReference type="EMBL" id="QSE98822.1"/>
    </source>
</evidence>
<dbReference type="EMBL" id="CP070608">
    <property type="protein sequence ID" value="QSE98822.1"/>
    <property type="molecule type" value="Genomic_DNA"/>
</dbReference>
<dbReference type="KEGG" id="fuv:JR347_07010"/>
<feature type="chain" id="PRO_5037906572" description="DUF4476 domain-containing protein" evidence="1">
    <location>
        <begin position="19"/>
        <end position="206"/>
    </location>
</feature>
<accession>A0A974WKG3</accession>
<protein>
    <recommendedName>
        <fullName evidence="4">DUF4476 domain-containing protein</fullName>
    </recommendedName>
</protein>
<dbReference type="Proteomes" id="UP000662783">
    <property type="component" value="Chromosome"/>
</dbReference>
<keyword evidence="1" id="KW-0732">Signal</keyword>
<organism evidence="2 3">
    <name type="scientific">Fulvivirga lutea</name>
    <dbReference type="NCBI Taxonomy" id="2810512"/>
    <lineage>
        <taxon>Bacteria</taxon>
        <taxon>Pseudomonadati</taxon>
        <taxon>Bacteroidota</taxon>
        <taxon>Cytophagia</taxon>
        <taxon>Cytophagales</taxon>
        <taxon>Fulvivirgaceae</taxon>
        <taxon>Fulvivirga</taxon>
    </lineage>
</organism>